<keyword evidence="3" id="KW-0597">Phosphoprotein</keyword>
<dbReference type="AlphaFoldDB" id="A0A844F5J0"/>
<dbReference type="Proteomes" id="UP000462363">
    <property type="component" value="Unassembled WGS sequence"/>
</dbReference>
<dbReference type="Pfam" id="PF04397">
    <property type="entry name" value="LytTR"/>
    <property type="match status" value="1"/>
</dbReference>
<feature type="domain" description="Response regulatory" evidence="4">
    <location>
        <begin position="3"/>
        <end position="120"/>
    </location>
</feature>
<evidence type="ECO:0000259" key="5">
    <source>
        <dbReference type="PROSITE" id="PS50930"/>
    </source>
</evidence>
<comment type="caution">
    <text evidence="6">The sequence shown here is derived from an EMBL/GenBank/DDBJ whole genome shotgun (WGS) entry which is preliminary data.</text>
</comment>
<dbReference type="PROSITE" id="PS50110">
    <property type="entry name" value="RESPONSE_REGULATORY"/>
    <property type="match status" value="1"/>
</dbReference>
<dbReference type="EMBL" id="VUMB01000001">
    <property type="protein sequence ID" value="MSS38780.1"/>
    <property type="molecule type" value="Genomic_DNA"/>
</dbReference>
<accession>A0A844F5J0</accession>
<dbReference type="Pfam" id="PF00072">
    <property type="entry name" value="Response_reg"/>
    <property type="match status" value="1"/>
</dbReference>
<dbReference type="RefSeq" id="WP_154322419.1">
    <property type="nucleotide sequence ID" value="NZ_CP045695.1"/>
</dbReference>
<dbReference type="PANTHER" id="PTHR37299">
    <property type="entry name" value="TRANSCRIPTIONAL REGULATOR-RELATED"/>
    <property type="match status" value="1"/>
</dbReference>
<comment type="function">
    <text evidence="2">May play the central regulatory role in sporulation. It may be an element of the effector pathway responsible for the activation of sporulation genes in response to nutritional stress. Spo0A may act in concert with spo0H (a sigma factor) to control the expression of some genes that are critical to the sporulation process.</text>
</comment>
<feature type="domain" description="HTH LytTR-type" evidence="5">
    <location>
        <begin position="130"/>
        <end position="229"/>
    </location>
</feature>
<dbReference type="SMART" id="SM00448">
    <property type="entry name" value="REC"/>
    <property type="match status" value="1"/>
</dbReference>
<name>A0A844F5J0_CLOSV</name>
<gene>
    <name evidence="6" type="ORF">FYJ37_00045</name>
</gene>
<protein>
    <recommendedName>
        <fullName evidence="1">Stage 0 sporulation protein A homolog</fullName>
    </recommendedName>
</protein>
<evidence type="ECO:0000256" key="2">
    <source>
        <dbReference type="ARBA" id="ARBA00024867"/>
    </source>
</evidence>
<evidence type="ECO:0000256" key="3">
    <source>
        <dbReference type="PROSITE-ProRule" id="PRU00169"/>
    </source>
</evidence>
<organism evidence="6 7">
    <name type="scientific">Clostridium scindens (strain JCM 10418 / VPI 12708)</name>
    <dbReference type="NCBI Taxonomy" id="29347"/>
    <lineage>
        <taxon>Bacteria</taxon>
        <taxon>Bacillati</taxon>
        <taxon>Bacillota</taxon>
        <taxon>Clostridia</taxon>
        <taxon>Lachnospirales</taxon>
        <taxon>Lachnospiraceae</taxon>
    </lineage>
</organism>
<evidence type="ECO:0000313" key="6">
    <source>
        <dbReference type="EMBL" id="MSS38780.1"/>
    </source>
</evidence>
<evidence type="ECO:0000313" key="7">
    <source>
        <dbReference type="Proteomes" id="UP000462363"/>
    </source>
</evidence>
<dbReference type="GO" id="GO:0003677">
    <property type="term" value="F:DNA binding"/>
    <property type="evidence" value="ECO:0007669"/>
    <property type="project" value="InterPro"/>
</dbReference>
<proteinExistence type="predicted"/>
<evidence type="ECO:0000259" key="4">
    <source>
        <dbReference type="PROSITE" id="PS50110"/>
    </source>
</evidence>
<dbReference type="InterPro" id="IPR046947">
    <property type="entry name" value="LytR-like"/>
</dbReference>
<dbReference type="InterPro" id="IPR011006">
    <property type="entry name" value="CheY-like_superfamily"/>
</dbReference>
<dbReference type="Gene3D" id="3.40.50.2300">
    <property type="match status" value="1"/>
</dbReference>
<reference evidence="6 7" key="1">
    <citation type="submission" date="2019-08" db="EMBL/GenBank/DDBJ databases">
        <title>In-depth cultivation of the pig gut microbiome towards novel bacterial diversity and tailored functional studies.</title>
        <authorList>
            <person name="Wylensek D."/>
            <person name="Hitch T.C.A."/>
            <person name="Clavel T."/>
        </authorList>
    </citation>
    <scope>NUCLEOTIDE SEQUENCE [LARGE SCALE GENOMIC DNA]</scope>
    <source>
        <strain evidence="6 7">BL-389-WT-3D</strain>
    </source>
</reference>
<dbReference type="PROSITE" id="PS50930">
    <property type="entry name" value="HTH_LYTTR"/>
    <property type="match status" value="1"/>
</dbReference>
<dbReference type="InterPro" id="IPR007492">
    <property type="entry name" value="LytTR_DNA-bd_dom"/>
</dbReference>
<dbReference type="PANTHER" id="PTHR37299:SF1">
    <property type="entry name" value="STAGE 0 SPORULATION PROTEIN A HOMOLOG"/>
    <property type="match status" value="1"/>
</dbReference>
<dbReference type="GO" id="GO:0000156">
    <property type="term" value="F:phosphorelay response regulator activity"/>
    <property type="evidence" value="ECO:0007669"/>
    <property type="project" value="InterPro"/>
</dbReference>
<dbReference type="SMART" id="SM00850">
    <property type="entry name" value="LytTR"/>
    <property type="match status" value="1"/>
</dbReference>
<feature type="modified residue" description="4-aspartylphosphate" evidence="3">
    <location>
        <position position="57"/>
    </location>
</feature>
<dbReference type="SUPFAM" id="SSF52172">
    <property type="entry name" value="CheY-like"/>
    <property type="match status" value="1"/>
</dbReference>
<dbReference type="InterPro" id="IPR001789">
    <property type="entry name" value="Sig_transdc_resp-reg_receiver"/>
</dbReference>
<dbReference type="Gene3D" id="2.40.50.1020">
    <property type="entry name" value="LytTr DNA-binding domain"/>
    <property type="match status" value="1"/>
</dbReference>
<evidence type="ECO:0000256" key="1">
    <source>
        <dbReference type="ARBA" id="ARBA00018672"/>
    </source>
</evidence>
<sequence>MIHVAICDDEKEFVSEMRGLIERYSEEKQNEIRISSFANGLELMEHYDKTIDLIFLDIQMKGMDGLKAAEKIRQQDEEVGIIFLTSLKQYALEGYKYRAVNYIVKPMKYIRLKVELDRWIERFRNKNPHIVVTNDSGSFKVMLNTLHYVETYKRNLLLHTDDGEVISYKNMKELEKELVPYGFYRCHVGFLVNMEFVKRVEKLNIELTSGETIYASKPKKKEFMEAMAEYWGKRL</sequence>